<proteinExistence type="predicted"/>
<feature type="non-terminal residue" evidence="1">
    <location>
        <position position="1"/>
    </location>
</feature>
<accession>A0ACC1KXY8</accession>
<organism evidence="1 2">
    <name type="scientific">Coemansia helicoidea</name>
    <dbReference type="NCBI Taxonomy" id="1286919"/>
    <lineage>
        <taxon>Eukaryota</taxon>
        <taxon>Fungi</taxon>
        <taxon>Fungi incertae sedis</taxon>
        <taxon>Zoopagomycota</taxon>
        <taxon>Kickxellomycotina</taxon>
        <taxon>Kickxellomycetes</taxon>
        <taxon>Kickxellales</taxon>
        <taxon>Kickxellaceae</taxon>
        <taxon>Coemansia</taxon>
    </lineage>
</organism>
<keyword evidence="2" id="KW-1185">Reference proteome</keyword>
<evidence type="ECO:0000313" key="2">
    <source>
        <dbReference type="Proteomes" id="UP001140087"/>
    </source>
</evidence>
<keyword evidence="1" id="KW-0808">Transferase</keyword>
<evidence type="ECO:0000313" key="1">
    <source>
        <dbReference type="EMBL" id="KAJ2797189.1"/>
    </source>
</evidence>
<name>A0ACC1KXY8_9FUNG</name>
<reference evidence="1" key="1">
    <citation type="submission" date="2022-07" db="EMBL/GenBank/DDBJ databases">
        <title>Phylogenomic reconstructions and comparative analyses of Kickxellomycotina fungi.</title>
        <authorList>
            <person name="Reynolds N.K."/>
            <person name="Stajich J.E."/>
            <person name="Barry K."/>
            <person name="Grigoriev I.V."/>
            <person name="Crous P."/>
            <person name="Smith M.E."/>
        </authorList>
    </citation>
    <scope>NUCLEOTIDE SEQUENCE</scope>
    <source>
        <strain evidence="1">BCRC 34780</strain>
    </source>
</reference>
<gene>
    <name evidence="1" type="primary">PFK1</name>
    <name evidence="1" type="ORF">H4R21_004420</name>
</gene>
<dbReference type="EC" id="2.7.1.11" evidence="1"/>
<dbReference type="Proteomes" id="UP001140087">
    <property type="component" value="Unassembled WGS sequence"/>
</dbReference>
<protein>
    <submittedName>
        <fullName evidence="1">6-phosphofructokinase, alpha subunit</fullName>
        <ecNumber evidence="1">2.7.1.11</ecNumber>
    </submittedName>
</protein>
<comment type="caution">
    <text evidence="1">The sequence shown here is derived from an EMBL/GenBank/DDBJ whole genome shotgun (WGS) entry which is preliminary data.</text>
</comment>
<dbReference type="EMBL" id="JANBUN010001660">
    <property type="protein sequence ID" value="KAJ2797189.1"/>
    <property type="molecule type" value="Genomic_DNA"/>
</dbReference>
<sequence>SPPSKDDWETSMCKTLKASRDAGKRTSLVIVAEGAIDRNLKPIKAEYIRDILSTRLGYDTRVTILGHVQRGGAPAHFDRLLGTMQGAEAVEAILRATPDTPSPVIGMLENKITTQPLKEAIELTGQVAQAIADKDFERAMNLRSQSFSRQLAAYKEIANSNPDGKMKLPGAKRLRIAILHAGAPAGGMNTATRSAVRLCLSRGHTPLGVYNGFPGLMRGEVTELDWLSVDGWTIAGGSRLGTNRDQPTAQLGAAAYQLQKHDIQALMVVGGFEAYTASLALARSRGQYPAFNIPIVVIPATVSNNVPGTDHSLGSDTASNVIVHSIDMIKQSASSNRRRVFVIEVQGGNCGYLAVTAGLSGGSTTVYTPEEGVDLARLQRDVAHLRARYTKELGRSEGRITLCNENASKIYTTQMIAQIYEAESGGFYGAHTSVLGHLQQGGTPSPLDRCRAHTMAVDAINWLQQRCWEAMDVPNEDSVRLPADRLKRKYFPRVYASTPDTAALIGVIGSEVRFTPIEELVAQTDFARRVPRTNWWSPVRQLVDILSGVGVDIDAGGCTTEYTSCAIDLTADDLMRRYSENRRLSKLDTRQS</sequence>